<evidence type="ECO:0000256" key="4">
    <source>
        <dbReference type="ARBA" id="ARBA00004752"/>
    </source>
</evidence>
<comment type="catalytic activity">
    <reaction evidence="15 16">
        <text>UDP-N-acetyl-alpha-D-muramate + NADP(+) = UDP-N-acetyl-3-O-(1-carboxyvinyl)-alpha-D-glucosamine + NADPH + H(+)</text>
        <dbReference type="Rhea" id="RHEA:12248"/>
        <dbReference type="ChEBI" id="CHEBI:15378"/>
        <dbReference type="ChEBI" id="CHEBI:57783"/>
        <dbReference type="ChEBI" id="CHEBI:58349"/>
        <dbReference type="ChEBI" id="CHEBI:68483"/>
        <dbReference type="ChEBI" id="CHEBI:70757"/>
        <dbReference type="EC" id="1.3.1.98"/>
    </reaction>
</comment>
<evidence type="ECO:0000256" key="12">
    <source>
        <dbReference type="ARBA" id="ARBA00023002"/>
    </source>
</evidence>
<proteinExistence type="inferred from homology"/>
<comment type="function">
    <text evidence="2 16">Cell wall formation.</text>
</comment>
<evidence type="ECO:0000256" key="14">
    <source>
        <dbReference type="ARBA" id="ARBA00023316"/>
    </source>
</evidence>
<dbReference type="PANTHER" id="PTHR21071:SF4">
    <property type="entry name" value="UDP-N-ACETYLENOLPYRUVOYLGLUCOSAMINE REDUCTASE"/>
    <property type="match status" value="1"/>
</dbReference>
<dbReference type="GO" id="GO:0008360">
    <property type="term" value="P:regulation of cell shape"/>
    <property type="evidence" value="ECO:0007669"/>
    <property type="project" value="UniProtKB-KW"/>
</dbReference>
<dbReference type="GO" id="GO:0071555">
    <property type="term" value="P:cell wall organization"/>
    <property type="evidence" value="ECO:0007669"/>
    <property type="project" value="UniProtKB-KW"/>
</dbReference>
<dbReference type="UniPathway" id="UPA00219"/>
<evidence type="ECO:0000256" key="1">
    <source>
        <dbReference type="ARBA" id="ARBA00001974"/>
    </source>
</evidence>
<evidence type="ECO:0000256" key="13">
    <source>
        <dbReference type="ARBA" id="ARBA00023306"/>
    </source>
</evidence>
<dbReference type="NCBIfam" id="TIGR00179">
    <property type="entry name" value="murB"/>
    <property type="match status" value="1"/>
</dbReference>
<accession>A0A2H0RP70</accession>
<evidence type="ECO:0000313" key="18">
    <source>
        <dbReference type="EMBL" id="PIR47794.1"/>
    </source>
</evidence>
<keyword evidence="7 16" id="KW-0285">Flavoprotein</keyword>
<comment type="subcellular location">
    <subcellularLocation>
        <location evidence="3 16">Cytoplasm</location>
    </subcellularLocation>
</comment>
<dbReference type="Proteomes" id="UP000230084">
    <property type="component" value="Unassembled WGS sequence"/>
</dbReference>
<dbReference type="HAMAP" id="MF_00037">
    <property type="entry name" value="MurB"/>
    <property type="match status" value="1"/>
</dbReference>
<dbReference type="InterPro" id="IPR016166">
    <property type="entry name" value="FAD-bd_PCMH"/>
</dbReference>
<dbReference type="PROSITE" id="PS51387">
    <property type="entry name" value="FAD_PCMH"/>
    <property type="match status" value="1"/>
</dbReference>
<evidence type="ECO:0000256" key="3">
    <source>
        <dbReference type="ARBA" id="ARBA00004496"/>
    </source>
</evidence>
<keyword evidence="12 16" id="KW-0560">Oxidoreductase</keyword>
<feature type="domain" description="FAD-binding PCMH-type" evidence="17">
    <location>
        <begin position="30"/>
        <end position="197"/>
    </location>
</feature>
<dbReference type="GO" id="GO:0051301">
    <property type="term" value="P:cell division"/>
    <property type="evidence" value="ECO:0007669"/>
    <property type="project" value="UniProtKB-KW"/>
</dbReference>
<dbReference type="InterPro" id="IPR011601">
    <property type="entry name" value="MurB_C"/>
</dbReference>
<organism evidence="18 19">
    <name type="scientific">Candidatus Uhrbacteria bacterium CG10_big_fil_rev_8_21_14_0_10_50_16</name>
    <dbReference type="NCBI Taxonomy" id="1975039"/>
    <lineage>
        <taxon>Bacteria</taxon>
        <taxon>Candidatus Uhriibacteriota</taxon>
    </lineage>
</organism>
<keyword evidence="8 16" id="KW-0274">FAD</keyword>
<dbReference type="InterPro" id="IPR016167">
    <property type="entry name" value="FAD-bd_PCMH_sub1"/>
</dbReference>
<comment type="similarity">
    <text evidence="16">Belongs to the MurB family.</text>
</comment>
<dbReference type="Gene3D" id="3.30.43.10">
    <property type="entry name" value="Uridine Diphospho-n-acetylenolpyruvylglucosamine Reductase, domain 2"/>
    <property type="match status" value="1"/>
</dbReference>
<dbReference type="InterPro" id="IPR006094">
    <property type="entry name" value="Oxid_FAD_bind_N"/>
</dbReference>
<comment type="cofactor">
    <cofactor evidence="1 16">
        <name>FAD</name>
        <dbReference type="ChEBI" id="CHEBI:57692"/>
    </cofactor>
</comment>
<keyword evidence="14 16" id="KW-0961">Cell wall biogenesis/degradation</keyword>
<evidence type="ECO:0000256" key="15">
    <source>
        <dbReference type="ARBA" id="ARBA00048914"/>
    </source>
</evidence>
<dbReference type="GO" id="GO:0008762">
    <property type="term" value="F:UDP-N-acetylmuramate dehydrogenase activity"/>
    <property type="evidence" value="ECO:0007669"/>
    <property type="project" value="UniProtKB-UniRule"/>
</dbReference>
<dbReference type="SUPFAM" id="SSF56194">
    <property type="entry name" value="Uridine diphospho-N-Acetylenolpyruvylglucosamine reductase, MurB, C-terminal domain"/>
    <property type="match status" value="1"/>
</dbReference>
<dbReference type="GO" id="GO:0005829">
    <property type="term" value="C:cytosol"/>
    <property type="evidence" value="ECO:0007669"/>
    <property type="project" value="TreeGrafter"/>
</dbReference>
<dbReference type="InterPro" id="IPR016169">
    <property type="entry name" value="FAD-bd_PCMH_sub2"/>
</dbReference>
<dbReference type="InterPro" id="IPR003170">
    <property type="entry name" value="MurB"/>
</dbReference>
<comment type="caution">
    <text evidence="18">The sequence shown here is derived from an EMBL/GenBank/DDBJ whole genome shotgun (WGS) entry which is preliminary data.</text>
</comment>
<dbReference type="InterPro" id="IPR036635">
    <property type="entry name" value="MurB_C_sf"/>
</dbReference>
<dbReference type="NCBIfam" id="NF010480">
    <property type="entry name" value="PRK13905.1"/>
    <property type="match status" value="1"/>
</dbReference>
<name>A0A2H0RP70_9BACT</name>
<evidence type="ECO:0000256" key="10">
    <source>
        <dbReference type="ARBA" id="ARBA00022960"/>
    </source>
</evidence>
<keyword evidence="9 16" id="KW-0521">NADP</keyword>
<sequence>MNTQFEQQVEALLGDRLKRGEPLAAHSHYGVGGPASYFVLAKTAEEVTSLVQLAKDENVPWVVIGGGTNILVSDKGFNGLVIKMGNRSIRINHETGEVVADAGLLSSSLARQTGEAGLTGFEWGIGLPGTIGGAVRGNAGCFGGETKDKLVSVDILNTETGEVQTIAKEDLVMGYRHSKIKDVPWIVLRATFLFEPREVDLNREAINEVLRCRMDSQPKNVKCAGCAFKNVDFVADEDIAKLKDRVHDIPEAFLTNKRIPAGWLVDRLGLKGTRVGGAAISELHGNFITSDGTATADQLMQLIALVKSKVRDAYGIQLHEEVQFIGFDT</sequence>
<dbReference type="Gene3D" id="3.30.465.10">
    <property type="match status" value="1"/>
</dbReference>
<dbReference type="SUPFAM" id="SSF56176">
    <property type="entry name" value="FAD-binding/transporter-associated domain-like"/>
    <property type="match status" value="1"/>
</dbReference>
<evidence type="ECO:0000259" key="17">
    <source>
        <dbReference type="PROSITE" id="PS51387"/>
    </source>
</evidence>
<dbReference type="EC" id="1.3.1.98" evidence="16"/>
<protein>
    <recommendedName>
        <fullName evidence="16">UDP-N-acetylenolpyruvoylglucosamine reductase</fullName>
        <ecNumber evidence="16">1.3.1.98</ecNumber>
    </recommendedName>
    <alternativeName>
        <fullName evidence="16">UDP-N-acetylmuramate dehydrogenase</fullName>
    </alternativeName>
</protein>
<evidence type="ECO:0000256" key="6">
    <source>
        <dbReference type="ARBA" id="ARBA00022618"/>
    </source>
</evidence>
<dbReference type="Gene3D" id="3.90.78.10">
    <property type="entry name" value="UDP-N-acetylenolpyruvoylglucosamine reductase, C-terminal domain"/>
    <property type="match status" value="1"/>
</dbReference>
<keyword evidence="13 16" id="KW-0131">Cell cycle</keyword>
<feature type="active site" evidence="16">
    <location>
        <position position="321"/>
    </location>
</feature>
<evidence type="ECO:0000256" key="9">
    <source>
        <dbReference type="ARBA" id="ARBA00022857"/>
    </source>
</evidence>
<evidence type="ECO:0000256" key="5">
    <source>
        <dbReference type="ARBA" id="ARBA00022490"/>
    </source>
</evidence>
<gene>
    <name evidence="16" type="primary">murB</name>
    <name evidence="18" type="ORF">COV06_00100</name>
</gene>
<comment type="pathway">
    <text evidence="4 16">Cell wall biogenesis; peptidoglycan biosynthesis.</text>
</comment>
<reference evidence="18 19" key="1">
    <citation type="submission" date="2017-09" db="EMBL/GenBank/DDBJ databases">
        <title>Depth-based differentiation of microbial function through sediment-hosted aquifers and enrichment of novel symbionts in the deep terrestrial subsurface.</title>
        <authorList>
            <person name="Probst A.J."/>
            <person name="Ladd B."/>
            <person name="Jarett J.K."/>
            <person name="Geller-Mcgrath D.E."/>
            <person name="Sieber C.M."/>
            <person name="Emerson J.B."/>
            <person name="Anantharaman K."/>
            <person name="Thomas B.C."/>
            <person name="Malmstrom R."/>
            <person name="Stieglmeier M."/>
            <person name="Klingl A."/>
            <person name="Woyke T."/>
            <person name="Ryan C.M."/>
            <person name="Banfield J.F."/>
        </authorList>
    </citation>
    <scope>NUCLEOTIDE SEQUENCE [LARGE SCALE GENOMIC DNA]</scope>
    <source>
        <strain evidence="18">CG10_big_fil_rev_8_21_14_0_10_50_16</strain>
    </source>
</reference>
<dbReference type="GO" id="GO:0009252">
    <property type="term" value="P:peptidoglycan biosynthetic process"/>
    <property type="evidence" value="ECO:0007669"/>
    <property type="project" value="UniProtKB-UniRule"/>
</dbReference>
<evidence type="ECO:0000256" key="11">
    <source>
        <dbReference type="ARBA" id="ARBA00022984"/>
    </source>
</evidence>
<dbReference type="Pfam" id="PF01565">
    <property type="entry name" value="FAD_binding_4"/>
    <property type="match status" value="1"/>
</dbReference>
<evidence type="ECO:0000313" key="19">
    <source>
        <dbReference type="Proteomes" id="UP000230084"/>
    </source>
</evidence>
<dbReference type="PANTHER" id="PTHR21071">
    <property type="entry name" value="UDP-N-ACETYLENOLPYRUVOYLGLUCOSAMINE REDUCTASE"/>
    <property type="match status" value="1"/>
</dbReference>
<dbReference type="Pfam" id="PF02873">
    <property type="entry name" value="MurB_C"/>
    <property type="match status" value="1"/>
</dbReference>
<evidence type="ECO:0000256" key="2">
    <source>
        <dbReference type="ARBA" id="ARBA00003921"/>
    </source>
</evidence>
<keyword evidence="11 16" id="KW-0573">Peptidoglycan synthesis</keyword>
<keyword evidence="5 16" id="KW-0963">Cytoplasm</keyword>
<dbReference type="AlphaFoldDB" id="A0A2H0RP70"/>
<feature type="active site" evidence="16">
    <location>
        <position position="176"/>
    </location>
</feature>
<dbReference type="InterPro" id="IPR036318">
    <property type="entry name" value="FAD-bd_PCMH-like_sf"/>
</dbReference>
<evidence type="ECO:0000256" key="8">
    <source>
        <dbReference type="ARBA" id="ARBA00022827"/>
    </source>
</evidence>
<dbReference type="GO" id="GO:0071949">
    <property type="term" value="F:FAD binding"/>
    <property type="evidence" value="ECO:0007669"/>
    <property type="project" value="InterPro"/>
</dbReference>
<keyword evidence="6 16" id="KW-0132">Cell division</keyword>
<evidence type="ECO:0000256" key="7">
    <source>
        <dbReference type="ARBA" id="ARBA00022630"/>
    </source>
</evidence>
<evidence type="ECO:0000256" key="16">
    <source>
        <dbReference type="HAMAP-Rule" id="MF_00037"/>
    </source>
</evidence>
<dbReference type="EMBL" id="PCYM01000001">
    <property type="protein sequence ID" value="PIR47794.1"/>
    <property type="molecule type" value="Genomic_DNA"/>
</dbReference>
<feature type="active site" description="Proton donor" evidence="16">
    <location>
        <position position="226"/>
    </location>
</feature>
<keyword evidence="10 16" id="KW-0133">Cell shape</keyword>